<evidence type="ECO:0000313" key="9">
    <source>
        <dbReference type="Proteomes" id="UP000678393"/>
    </source>
</evidence>
<name>A0A8S4A5A8_9EUPU</name>
<gene>
    <name evidence="8" type="ORF">CUNI_LOCUS21036</name>
</gene>
<dbReference type="OrthoDB" id="2016263at2759"/>
<evidence type="ECO:0000256" key="3">
    <source>
        <dbReference type="ARBA" id="ARBA00022741"/>
    </source>
</evidence>
<dbReference type="GO" id="GO:0005524">
    <property type="term" value="F:ATP binding"/>
    <property type="evidence" value="ECO:0007669"/>
    <property type="project" value="UniProtKB-KW"/>
</dbReference>
<dbReference type="GO" id="GO:0015631">
    <property type="term" value="F:tubulin binding"/>
    <property type="evidence" value="ECO:0007669"/>
    <property type="project" value="TreeGrafter"/>
</dbReference>
<evidence type="ECO:0000256" key="7">
    <source>
        <dbReference type="SAM" id="MobiDB-lite"/>
    </source>
</evidence>
<feature type="region of interest" description="Disordered" evidence="7">
    <location>
        <begin position="639"/>
        <end position="672"/>
    </location>
</feature>
<evidence type="ECO:0000256" key="6">
    <source>
        <dbReference type="ARBA" id="ARBA00049274"/>
    </source>
</evidence>
<evidence type="ECO:0000256" key="5">
    <source>
        <dbReference type="ARBA" id="ARBA00041448"/>
    </source>
</evidence>
<sequence>MPLKSERECASSCSVTPSEHSNRDEDASDSDYESDHGEDRFDHLGKLMNIRWIGPGRTLPILAFDTKGFFGADPSLKNVGVQNNLACKVTGDSQILREILTAHGFREVGMLQRRYNLAWTGRHTKPSYVRKMAYCHVINHFPGTEELTRKDKLYKNIIRMQETKGKEHFDFVPVSFKLPTEYRSLRSHYKKERGLYIVKPVSLSRGRGVFVIDNPKKINSIHVEGPGDYRHETRHKNIVSKYIPNPLIINGYKCDLRIYVTVTSFDPVVIYMYSEGLTRFATVKYDLTLNDLNDRCMHLTNYSINMENEQYVKNIDSNVENEGSKWSLGALLRYFKSQGKDTAAIMQSIEDVVIKTILSVEWKVGSCCKRYMQHRHNCFELFGFDILLDDKYKPWLIEVNLSPSLGCDTPLDVKVKSNMLCDLLNLVGIRCYDPHMQNLGSCERRTVLTLLRNRLKNSYGHYYYRLCRDACHRAWGLRHSRQRLKTLLDLENNWASYTAPGGKRNKAVDFLATLTHAEVEMIQKVREEDARRFGWVRIFPTSDSWDTYHSFMDFPTTNNLVLHQRLYPERHKVMTAGRSPLAGLVTPSSSVNELFFELTGQRKDKSEKVSKAFIENLQRIRQYETPLTVVPSNKFRHKHVEPTSTQGDSNPSWSESVTTTRDLPGKPCTHRQTDELPVVSSRSCQVNLTTESAATELQELGDQICTSIDKNYSVTELLNNGRLLSHSQARKVFTVYLLRVHRMLLMDYGDGVDQEQVDDLSHLMLLVTHFLKQCVQYMVMPLHLQLSGHFTSVADQRVQLAKILSKFIQLYVEETNSQKAAGDQVSNDRIILKDDQFEQYIYNADVKELERLLTAYSEHHDPVITFLGQHLKGAECKHPSDKRRQVHTVQT</sequence>
<evidence type="ECO:0000256" key="4">
    <source>
        <dbReference type="ARBA" id="ARBA00022840"/>
    </source>
</evidence>
<dbReference type="PROSITE" id="PS51221">
    <property type="entry name" value="TTL"/>
    <property type="match status" value="1"/>
</dbReference>
<dbReference type="InterPro" id="IPR004344">
    <property type="entry name" value="TTL/TTLL_fam"/>
</dbReference>
<dbReference type="EMBL" id="CAJHNH020008334">
    <property type="protein sequence ID" value="CAG5135478.1"/>
    <property type="molecule type" value="Genomic_DNA"/>
</dbReference>
<evidence type="ECO:0000256" key="1">
    <source>
        <dbReference type="ARBA" id="ARBA00006820"/>
    </source>
</evidence>
<keyword evidence="2" id="KW-0436">Ligase</keyword>
<feature type="compositionally biased region" description="Polar residues" evidence="7">
    <location>
        <begin position="642"/>
        <end position="661"/>
    </location>
</feature>
<feature type="region of interest" description="Disordered" evidence="7">
    <location>
        <begin position="1"/>
        <end position="37"/>
    </location>
</feature>
<dbReference type="GO" id="GO:0036064">
    <property type="term" value="C:ciliary basal body"/>
    <property type="evidence" value="ECO:0007669"/>
    <property type="project" value="TreeGrafter"/>
</dbReference>
<proteinExistence type="inferred from homology"/>
<evidence type="ECO:0000313" key="8">
    <source>
        <dbReference type="EMBL" id="CAG5135478.1"/>
    </source>
</evidence>
<reference evidence="8" key="1">
    <citation type="submission" date="2021-04" db="EMBL/GenBank/DDBJ databases">
        <authorList>
            <consortium name="Molecular Ecology Group"/>
        </authorList>
    </citation>
    <scope>NUCLEOTIDE SEQUENCE</scope>
</reference>
<comment type="catalytic activity">
    <reaction evidence="6">
        <text>L-glutamyl-[protein] + L-glutamate + ATP = gamma-L-glutamyl-L-glutamyl-[protein] + ADP + phosphate + H(+)</text>
        <dbReference type="Rhea" id="RHEA:60144"/>
        <dbReference type="Rhea" id="RHEA-COMP:10208"/>
        <dbReference type="Rhea" id="RHEA-COMP:15517"/>
        <dbReference type="ChEBI" id="CHEBI:15378"/>
        <dbReference type="ChEBI" id="CHEBI:29973"/>
        <dbReference type="ChEBI" id="CHEBI:29985"/>
        <dbReference type="ChEBI" id="CHEBI:30616"/>
        <dbReference type="ChEBI" id="CHEBI:43474"/>
        <dbReference type="ChEBI" id="CHEBI:143622"/>
        <dbReference type="ChEBI" id="CHEBI:456216"/>
    </reaction>
    <physiologicalReaction direction="left-to-right" evidence="6">
        <dbReference type="Rhea" id="RHEA:60145"/>
    </physiologicalReaction>
</comment>
<protein>
    <recommendedName>
        <fullName evidence="5">Tubulin--tyrosine ligase-like protein 5</fullName>
    </recommendedName>
</protein>
<dbReference type="GO" id="GO:0000226">
    <property type="term" value="P:microtubule cytoskeleton organization"/>
    <property type="evidence" value="ECO:0007669"/>
    <property type="project" value="TreeGrafter"/>
</dbReference>
<keyword evidence="3" id="KW-0547">Nucleotide-binding</keyword>
<dbReference type="PANTHER" id="PTHR12241:SF145">
    <property type="entry name" value="TUBULIN POLYGLUTAMYLASE TTLL5"/>
    <property type="match status" value="1"/>
</dbReference>
<accession>A0A8S4A5A8</accession>
<dbReference type="GO" id="GO:0070740">
    <property type="term" value="F:tubulin-glutamic acid ligase activity"/>
    <property type="evidence" value="ECO:0007669"/>
    <property type="project" value="TreeGrafter"/>
</dbReference>
<evidence type="ECO:0000256" key="2">
    <source>
        <dbReference type="ARBA" id="ARBA00022598"/>
    </source>
</evidence>
<keyword evidence="4" id="KW-0067">ATP-binding</keyword>
<dbReference type="AlphaFoldDB" id="A0A8S4A5A8"/>
<dbReference type="Gene3D" id="3.30.470.20">
    <property type="entry name" value="ATP-grasp fold, B domain"/>
    <property type="match status" value="1"/>
</dbReference>
<comment type="caution">
    <text evidence="8">The sequence shown here is derived from an EMBL/GenBank/DDBJ whole genome shotgun (WGS) entry which is preliminary data.</text>
</comment>
<comment type="similarity">
    <text evidence="1">Belongs to the tubulin--tyrosine ligase family.</text>
</comment>
<dbReference type="SUPFAM" id="SSF56059">
    <property type="entry name" value="Glutathione synthetase ATP-binding domain-like"/>
    <property type="match status" value="1"/>
</dbReference>
<keyword evidence="9" id="KW-1185">Reference proteome</keyword>
<organism evidence="8 9">
    <name type="scientific">Candidula unifasciata</name>
    <dbReference type="NCBI Taxonomy" id="100452"/>
    <lineage>
        <taxon>Eukaryota</taxon>
        <taxon>Metazoa</taxon>
        <taxon>Spiralia</taxon>
        <taxon>Lophotrochozoa</taxon>
        <taxon>Mollusca</taxon>
        <taxon>Gastropoda</taxon>
        <taxon>Heterobranchia</taxon>
        <taxon>Euthyneura</taxon>
        <taxon>Panpulmonata</taxon>
        <taxon>Eupulmonata</taxon>
        <taxon>Stylommatophora</taxon>
        <taxon>Helicina</taxon>
        <taxon>Helicoidea</taxon>
        <taxon>Geomitridae</taxon>
        <taxon>Candidula</taxon>
    </lineage>
</organism>
<dbReference type="Proteomes" id="UP000678393">
    <property type="component" value="Unassembled WGS sequence"/>
</dbReference>
<dbReference type="PANTHER" id="PTHR12241">
    <property type="entry name" value="TUBULIN POLYGLUTAMYLASE"/>
    <property type="match status" value="1"/>
</dbReference>
<dbReference type="Pfam" id="PF03133">
    <property type="entry name" value="TTL"/>
    <property type="match status" value="1"/>
</dbReference>